<protein>
    <recommendedName>
        <fullName evidence="3">Zinc ribbon domain-containing protein</fullName>
    </recommendedName>
</protein>
<evidence type="ECO:0000313" key="2">
    <source>
        <dbReference type="Proteomes" id="UP000655410"/>
    </source>
</evidence>
<dbReference type="EMBL" id="BMNI01000015">
    <property type="protein sequence ID" value="GGO93946.1"/>
    <property type="molecule type" value="Genomic_DNA"/>
</dbReference>
<organism evidence="1 2">
    <name type="scientific">Nocardioides phosphati</name>
    <dbReference type="NCBI Taxonomy" id="1867775"/>
    <lineage>
        <taxon>Bacteria</taxon>
        <taxon>Bacillati</taxon>
        <taxon>Actinomycetota</taxon>
        <taxon>Actinomycetes</taxon>
        <taxon>Propionibacteriales</taxon>
        <taxon>Nocardioidaceae</taxon>
        <taxon>Nocardioides</taxon>
    </lineage>
</organism>
<proteinExistence type="predicted"/>
<evidence type="ECO:0000313" key="1">
    <source>
        <dbReference type="EMBL" id="GGO93946.1"/>
    </source>
</evidence>
<keyword evidence="2" id="KW-1185">Reference proteome</keyword>
<name>A0ABQ2NJF4_9ACTN</name>
<comment type="caution">
    <text evidence="1">The sequence shown here is derived from an EMBL/GenBank/DDBJ whole genome shotgun (WGS) entry which is preliminary data.</text>
</comment>
<reference evidence="2" key="1">
    <citation type="journal article" date="2019" name="Int. J. Syst. Evol. Microbiol.">
        <title>The Global Catalogue of Microorganisms (GCM) 10K type strain sequencing project: providing services to taxonomists for standard genome sequencing and annotation.</title>
        <authorList>
            <consortium name="The Broad Institute Genomics Platform"/>
            <consortium name="The Broad Institute Genome Sequencing Center for Infectious Disease"/>
            <person name="Wu L."/>
            <person name="Ma J."/>
        </authorList>
    </citation>
    <scope>NUCLEOTIDE SEQUENCE [LARGE SCALE GENOMIC DNA]</scope>
    <source>
        <strain evidence="2">CGMCC 4.7371</strain>
    </source>
</reference>
<dbReference type="Proteomes" id="UP000655410">
    <property type="component" value="Unassembled WGS sequence"/>
</dbReference>
<accession>A0ABQ2NJF4</accession>
<gene>
    <name evidence="1" type="ORF">GCM10011584_33830</name>
</gene>
<evidence type="ECO:0008006" key="3">
    <source>
        <dbReference type="Google" id="ProtNLM"/>
    </source>
</evidence>
<sequence length="116" mass="12436">MGAGASGSTGAVGRRRNAARRFQCSSARACDGHAWVVTAPQVMPRTSPVRAPWGLIHVKRNGALQTACGLASASWYSFFETAFEPRSREACPACAAQVLREPDRTQRPCCREDGVA</sequence>